<keyword evidence="1" id="KW-0812">Transmembrane</keyword>
<evidence type="ECO:0000256" key="1">
    <source>
        <dbReference type="SAM" id="Phobius"/>
    </source>
</evidence>
<keyword evidence="1" id="KW-1133">Transmembrane helix</keyword>
<feature type="transmembrane region" description="Helical" evidence="1">
    <location>
        <begin position="109"/>
        <end position="127"/>
    </location>
</feature>
<feature type="transmembrane region" description="Helical" evidence="1">
    <location>
        <begin position="81"/>
        <end position="103"/>
    </location>
</feature>
<accession>A0A7S1XVT5</accession>
<name>A0A7S1XVT5_9STRA</name>
<sequence length="247" mass="26600">MVRGARRIAQGQTDSCKVAFDRIGVKSGAFCSSLCGCGDLALALLLPPVAFAQICVRAQLPLFITGKNTFSALRKNSGYHFFIDLLVTLYFLLVLFIVILFLAPGFTSAMSILAGIDWLAIAVVLGAMRTDFRIKYNCPGELGPEESHGGLNALFDLFLCAVPLLQAMALAQMLRHVMPEQRSIEGDGCFAALGDPSRLPPREVAAGDNEETKCQVDPAIGTQTNTFDGLHDHPGRPGHFVHPIGNI</sequence>
<protein>
    <submittedName>
        <fullName evidence="2">Uncharacterized protein</fullName>
    </submittedName>
</protein>
<gene>
    <name evidence="2" type="ORF">PPAR1163_LOCUS22338</name>
</gene>
<proteinExistence type="predicted"/>
<dbReference type="AlphaFoldDB" id="A0A7S1XVT5"/>
<reference evidence="2" key="1">
    <citation type="submission" date="2021-01" db="EMBL/GenBank/DDBJ databases">
        <authorList>
            <person name="Corre E."/>
            <person name="Pelletier E."/>
            <person name="Niang G."/>
            <person name="Scheremetjew M."/>
            <person name="Finn R."/>
            <person name="Kale V."/>
            <person name="Holt S."/>
            <person name="Cochrane G."/>
            <person name="Meng A."/>
            <person name="Brown T."/>
            <person name="Cohen L."/>
        </authorList>
    </citation>
    <scope>NUCLEOTIDE SEQUENCE</scope>
    <source>
        <strain evidence="2">CCMP2877</strain>
    </source>
</reference>
<dbReference type="EMBL" id="HBGJ01035286">
    <property type="protein sequence ID" value="CAD9263952.1"/>
    <property type="molecule type" value="Transcribed_RNA"/>
</dbReference>
<organism evidence="2">
    <name type="scientific">Phaeomonas parva</name>
    <dbReference type="NCBI Taxonomy" id="124430"/>
    <lineage>
        <taxon>Eukaryota</taxon>
        <taxon>Sar</taxon>
        <taxon>Stramenopiles</taxon>
        <taxon>Ochrophyta</taxon>
        <taxon>Pinguiophyceae</taxon>
        <taxon>Pinguiochrysidales</taxon>
        <taxon>Pinguiochrysidaceae</taxon>
        <taxon>Phaeomonas</taxon>
    </lineage>
</organism>
<evidence type="ECO:0000313" key="2">
    <source>
        <dbReference type="EMBL" id="CAD9263952.1"/>
    </source>
</evidence>
<keyword evidence="1" id="KW-0472">Membrane</keyword>